<dbReference type="GO" id="GO:0000981">
    <property type="term" value="F:DNA-binding transcription factor activity, RNA polymerase II-specific"/>
    <property type="evidence" value="ECO:0007669"/>
    <property type="project" value="TreeGrafter"/>
</dbReference>
<dbReference type="GeneID" id="27690364"/>
<gene>
    <name evidence="8" type="ORF">SPPG_07121</name>
</gene>
<dbReference type="eggNOG" id="KOG1721">
    <property type="taxonomic scope" value="Eukaryota"/>
</dbReference>
<protein>
    <recommendedName>
        <fullName evidence="7">C2H2-type domain-containing protein</fullName>
    </recommendedName>
</protein>
<dbReference type="PROSITE" id="PS00028">
    <property type="entry name" value="ZINC_FINGER_C2H2_1"/>
    <property type="match status" value="2"/>
</dbReference>
<dbReference type="Gene3D" id="3.30.160.60">
    <property type="entry name" value="Classic Zinc Finger"/>
    <property type="match status" value="3"/>
</dbReference>
<keyword evidence="1" id="KW-0479">Metal-binding</keyword>
<keyword evidence="3 5" id="KW-0863">Zinc-finger</keyword>
<feature type="domain" description="C2H2-type" evidence="7">
    <location>
        <begin position="606"/>
        <end position="635"/>
    </location>
</feature>
<keyword evidence="2" id="KW-0677">Repeat</keyword>
<feature type="region of interest" description="Disordered" evidence="6">
    <location>
        <begin position="498"/>
        <end position="546"/>
    </location>
</feature>
<sequence>MQPNPLFAGHCYLHDKHVHAKLEMSVQSIGESAAVLDQFLGNRPETHFGLGENSYLNVHVQEAVMCSPAFESQQRDIDVSSMNGTEGMIPPPVAPMALGSWYDGSKGQALSLDEFDLGSTDEISVGLSGNETGDLTALLGTNMSVNHSGSLTMFEQLIMSPPTYTTPPVTSPPQVAQRQRSFPSPYPGMYASPAINIVTPESTIISTPYQNFTPDPVFSMDSLLNELASPAAACMPPSQPSTNSPVLSLLDELESELKYLHTHDTHDTRSITGFMSSAVSPFAPPVTEPTVNPQSSGSEHDVAMNKLMRALSIVRARRNARSSDPQSSHPTPPVDPVVPNTSFVSESGQWSIDLSPPIQGPVSNEVENSAFNTLLAPLSYDALKHASESANDLNQQQPQPSHPVPYPTPSESSPYPAQFASPAASPALPAFLSPHPAATSPAIHFLSPYSTTVSPATTFFSPYSTTTSPAGSPFTPFDEGSYEADGVNGILNLLNNSATGGYPETDTLTGTSPRNPSPPSTNPLITTRRKSNTNHTSTRHSPSQKTFKCTHEGCGKVFTRMYNLKSHAKAHTGERPYACPACPITFLRKHDMRRHYASLHDTEKAYRCPNCGSGFARTDALKRHMEVESRMGMRGGSVQEGMHLG</sequence>
<evidence type="ECO:0000256" key="2">
    <source>
        <dbReference type="ARBA" id="ARBA00022737"/>
    </source>
</evidence>
<accession>A0A0L0H8Z0</accession>
<evidence type="ECO:0000256" key="1">
    <source>
        <dbReference type="ARBA" id="ARBA00022723"/>
    </source>
</evidence>
<feature type="compositionally biased region" description="Low complexity" evidence="6">
    <location>
        <begin position="409"/>
        <end position="421"/>
    </location>
</feature>
<dbReference type="VEuPathDB" id="FungiDB:SPPG_07121"/>
<dbReference type="Proteomes" id="UP000053201">
    <property type="component" value="Unassembled WGS sequence"/>
</dbReference>
<proteinExistence type="predicted"/>
<keyword evidence="4" id="KW-0862">Zinc</keyword>
<dbReference type="Pfam" id="PF00096">
    <property type="entry name" value="zf-C2H2"/>
    <property type="match status" value="2"/>
</dbReference>
<dbReference type="EMBL" id="KQ257463">
    <property type="protein sequence ID" value="KNC97652.1"/>
    <property type="molecule type" value="Genomic_DNA"/>
</dbReference>
<dbReference type="InterPro" id="IPR013087">
    <property type="entry name" value="Znf_C2H2_type"/>
</dbReference>
<evidence type="ECO:0000259" key="7">
    <source>
        <dbReference type="PROSITE" id="PS50157"/>
    </source>
</evidence>
<feature type="compositionally biased region" description="Polar residues" evidence="6">
    <location>
        <begin position="389"/>
        <end position="399"/>
    </location>
</feature>
<evidence type="ECO:0000256" key="6">
    <source>
        <dbReference type="SAM" id="MobiDB-lite"/>
    </source>
</evidence>
<dbReference type="STRING" id="645134.A0A0L0H8Z0"/>
<evidence type="ECO:0000256" key="4">
    <source>
        <dbReference type="ARBA" id="ARBA00022833"/>
    </source>
</evidence>
<feature type="domain" description="C2H2-type" evidence="7">
    <location>
        <begin position="547"/>
        <end position="576"/>
    </location>
</feature>
<dbReference type="InterPro" id="IPR036236">
    <property type="entry name" value="Znf_C2H2_sf"/>
</dbReference>
<feature type="domain" description="C2H2-type" evidence="7">
    <location>
        <begin position="577"/>
        <end position="605"/>
    </location>
</feature>
<dbReference type="OrthoDB" id="8117402at2759"/>
<reference evidence="8 9" key="1">
    <citation type="submission" date="2009-08" db="EMBL/GenBank/DDBJ databases">
        <title>The Genome Sequence of Spizellomyces punctatus strain DAOM BR117.</title>
        <authorList>
            <consortium name="The Broad Institute Genome Sequencing Platform"/>
            <person name="Russ C."/>
            <person name="Cuomo C."/>
            <person name="Shea T."/>
            <person name="Young S.K."/>
            <person name="Zeng Q."/>
            <person name="Koehrsen M."/>
            <person name="Haas B."/>
            <person name="Borodovsky M."/>
            <person name="Guigo R."/>
            <person name="Alvarado L."/>
            <person name="Berlin A."/>
            <person name="Bochicchio J."/>
            <person name="Borenstein D."/>
            <person name="Chapman S."/>
            <person name="Chen Z."/>
            <person name="Engels R."/>
            <person name="Freedman E."/>
            <person name="Gellesch M."/>
            <person name="Goldberg J."/>
            <person name="Griggs A."/>
            <person name="Gujja S."/>
            <person name="Heiman D."/>
            <person name="Hepburn T."/>
            <person name="Howarth C."/>
            <person name="Jen D."/>
            <person name="Larson L."/>
            <person name="Lewis B."/>
            <person name="Mehta T."/>
            <person name="Park D."/>
            <person name="Pearson M."/>
            <person name="Roberts A."/>
            <person name="Saif S."/>
            <person name="Shenoy N."/>
            <person name="Sisk P."/>
            <person name="Stolte C."/>
            <person name="Sykes S."/>
            <person name="Thomson T."/>
            <person name="Walk T."/>
            <person name="White J."/>
            <person name="Yandava C."/>
            <person name="Burger G."/>
            <person name="Gray M.W."/>
            <person name="Holland P.W.H."/>
            <person name="King N."/>
            <person name="Lang F.B.F."/>
            <person name="Roger A.J."/>
            <person name="Ruiz-Trillo I."/>
            <person name="Lander E."/>
            <person name="Nusbaum C."/>
        </authorList>
    </citation>
    <scope>NUCLEOTIDE SEQUENCE [LARGE SCALE GENOMIC DNA]</scope>
    <source>
        <strain evidence="8 9">DAOM BR117</strain>
    </source>
</reference>
<dbReference type="FunFam" id="3.30.160.60:FF:000100">
    <property type="entry name" value="Zinc finger 45-like"/>
    <property type="match status" value="1"/>
</dbReference>
<feature type="region of interest" description="Disordered" evidence="6">
    <location>
        <begin position="316"/>
        <end position="342"/>
    </location>
</feature>
<evidence type="ECO:0000313" key="8">
    <source>
        <dbReference type="EMBL" id="KNC97652.1"/>
    </source>
</evidence>
<evidence type="ECO:0000313" key="9">
    <source>
        <dbReference type="Proteomes" id="UP000053201"/>
    </source>
</evidence>
<evidence type="ECO:0000256" key="3">
    <source>
        <dbReference type="ARBA" id="ARBA00022771"/>
    </source>
</evidence>
<feature type="region of interest" description="Disordered" evidence="6">
    <location>
        <begin position="389"/>
        <end position="421"/>
    </location>
</feature>
<dbReference type="PROSITE" id="PS50157">
    <property type="entry name" value="ZINC_FINGER_C2H2_2"/>
    <property type="match status" value="3"/>
</dbReference>
<dbReference type="FunFam" id="3.30.160.60:FF:000125">
    <property type="entry name" value="Putative zinc finger protein 143"/>
    <property type="match status" value="1"/>
</dbReference>
<name>A0A0L0H8Z0_SPIPD</name>
<dbReference type="AlphaFoldDB" id="A0A0L0H8Z0"/>
<dbReference type="GO" id="GO:0000978">
    <property type="term" value="F:RNA polymerase II cis-regulatory region sequence-specific DNA binding"/>
    <property type="evidence" value="ECO:0007669"/>
    <property type="project" value="TreeGrafter"/>
</dbReference>
<evidence type="ECO:0000256" key="5">
    <source>
        <dbReference type="PROSITE-ProRule" id="PRU00042"/>
    </source>
</evidence>
<dbReference type="OMA" id="HHDSANT"/>
<dbReference type="PANTHER" id="PTHR23235:SF120">
    <property type="entry name" value="KRUPPEL-LIKE FACTOR 15"/>
    <property type="match status" value="1"/>
</dbReference>
<dbReference type="PANTHER" id="PTHR23235">
    <property type="entry name" value="KRUEPPEL-LIKE TRANSCRIPTION FACTOR"/>
    <property type="match status" value="1"/>
</dbReference>
<dbReference type="RefSeq" id="XP_016605692.1">
    <property type="nucleotide sequence ID" value="XM_016755298.1"/>
</dbReference>
<dbReference type="SUPFAM" id="SSF57667">
    <property type="entry name" value="beta-beta-alpha zinc fingers"/>
    <property type="match status" value="2"/>
</dbReference>
<dbReference type="GO" id="GO:0008270">
    <property type="term" value="F:zinc ion binding"/>
    <property type="evidence" value="ECO:0007669"/>
    <property type="project" value="UniProtKB-KW"/>
</dbReference>
<feature type="compositionally biased region" description="Polar residues" evidence="6">
    <location>
        <begin position="533"/>
        <end position="546"/>
    </location>
</feature>
<dbReference type="InParanoid" id="A0A0L0H8Z0"/>
<keyword evidence="9" id="KW-1185">Reference proteome</keyword>
<dbReference type="SMART" id="SM00355">
    <property type="entry name" value="ZnF_C2H2"/>
    <property type="match status" value="3"/>
</dbReference>
<organism evidence="8 9">
    <name type="scientific">Spizellomyces punctatus (strain DAOM BR117)</name>
    <dbReference type="NCBI Taxonomy" id="645134"/>
    <lineage>
        <taxon>Eukaryota</taxon>
        <taxon>Fungi</taxon>
        <taxon>Fungi incertae sedis</taxon>
        <taxon>Chytridiomycota</taxon>
        <taxon>Chytridiomycota incertae sedis</taxon>
        <taxon>Chytridiomycetes</taxon>
        <taxon>Spizellomycetales</taxon>
        <taxon>Spizellomycetaceae</taxon>
        <taxon>Spizellomyces</taxon>
    </lineage>
</organism>